<dbReference type="InterPro" id="IPR011044">
    <property type="entry name" value="Quino_amine_DH_bsu"/>
</dbReference>
<evidence type="ECO:0000313" key="2">
    <source>
        <dbReference type="EMBL" id="MET3575097.1"/>
    </source>
</evidence>
<organism evidence="2 3">
    <name type="scientific">Bhargavaea ullalensis</name>
    <dbReference type="NCBI Taxonomy" id="1265685"/>
    <lineage>
        <taxon>Bacteria</taxon>
        <taxon>Bacillati</taxon>
        <taxon>Bacillota</taxon>
        <taxon>Bacilli</taxon>
        <taxon>Bacillales</taxon>
        <taxon>Caryophanaceae</taxon>
        <taxon>Bhargavaea</taxon>
    </lineage>
</organism>
<name>A0ABV2G9Z1_9BACL</name>
<feature type="region of interest" description="Disordered" evidence="1">
    <location>
        <begin position="154"/>
        <end position="192"/>
    </location>
</feature>
<dbReference type="RefSeq" id="WP_354195912.1">
    <property type="nucleotide sequence ID" value="NZ_JBEPLW010000003.1"/>
</dbReference>
<protein>
    <submittedName>
        <fullName evidence="2">Secreted protein with C-terminal beta-propeller domain</fullName>
    </submittedName>
</protein>
<dbReference type="Pfam" id="PF09826">
    <property type="entry name" value="Beta_propel"/>
    <property type="match status" value="1"/>
</dbReference>
<proteinExistence type="predicted"/>
<accession>A0ABV2G9Z1</accession>
<dbReference type="EMBL" id="JBEPLW010000003">
    <property type="protein sequence ID" value="MET3575097.1"/>
    <property type="molecule type" value="Genomic_DNA"/>
</dbReference>
<evidence type="ECO:0000313" key="3">
    <source>
        <dbReference type="Proteomes" id="UP001549099"/>
    </source>
</evidence>
<sequence length="717" mass="77338">MEKRRKIAWIAGVSALVVVAVLAIAVRLENVVGVSASPVALSGDSWSAVFSERLDRQAGKNGDLTITESGKPVEADLAVEGNRLSVAGLEPGAYELHVKRSAFAGLFGAKPAVKEVKFNVQDGIKPVASLEELEAHFRRVTASRERQGFFREQAEMASSEDKAADSAGGGTDGGHSETNAQVEGVDEGDIVKTDGEHLYATTGGESVRIVDIRNPAKPVRVAEIPGGQDFMPMELYLHGGKLAVIGNRYFDVPVRPSGDSAKSEDRIMPAGESAVTVKLYDVTNPAKPVLLREAGSEGWYLSSRLSGGILYIVTNVQQTWWAQEERDVRPFTYGMDGKKEKVAPMDTKDITILPGTDGDSYSVITAVDLKGGKTGKVETKAYLGSGSGLYMSKENLYITSSTFGPVLMARDGTGPESSTTGIFKFGLDGTDIRFLASGEVPGMPLNQFSMDEYKGHFRVAVTDGNMWDDRQPSESAIHVFDAGMKETGSVSGLARGERIYSARFMGDRGYVVTFRETDPLFALDLSNPAAPKVLGELKIPGFSNYLHPLGENHLIGFGQHTIVTGGGNGKEPVVRTAGMKISLFDVTDMTNPKEQASEIIGGAGTHSDIEYDHKVLFEHKARNLYGFPVMIYEEKGKTGELSYEGGGALIYEITPEGGIVKKGDLTEKSQNRMGYEDYDSVIQRIVWSGDAVFAVTPKEVKSYSLDDFRELGTTAGK</sequence>
<comment type="caution">
    <text evidence="2">The sequence shown here is derived from an EMBL/GenBank/DDBJ whole genome shotgun (WGS) entry which is preliminary data.</text>
</comment>
<gene>
    <name evidence="2" type="ORF">ABID49_000981</name>
</gene>
<dbReference type="SUPFAM" id="SSF50969">
    <property type="entry name" value="YVTN repeat-like/Quinoprotein amine dehydrogenase"/>
    <property type="match status" value="1"/>
</dbReference>
<dbReference type="Proteomes" id="UP001549099">
    <property type="component" value="Unassembled WGS sequence"/>
</dbReference>
<dbReference type="InterPro" id="IPR019198">
    <property type="entry name" value="Beta_propeller_containing"/>
</dbReference>
<keyword evidence="3" id="KW-1185">Reference proteome</keyword>
<feature type="compositionally biased region" description="Basic and acidic residues" evidence="1">
    <location>
        <begin position="154"/>
        <end position="164"/>
    </location>
</feature>
<evidence type="ECO:0000256" key="1">
    <source>
        <dbReference type="SAM" id="MobiDB-lite"/>
    </source>
</evidence>
<reference evidence="2 3" key="1">
    <citation type="submission" date="2024-06" db="EMBL/GenBank/DDBJ databases">
        <title>Genomic Encyclopedia of Type Strains, Phase IV (KMG-IV): sequencing the most valuable type-strain genomes for metagenomic binning, comparative biology and taxonomic classification.</title>
        <authorList>
            <person name="Goeker M."/>
        </authorList>
    </citation>
    <scope>NUCLEOTIDE SEQUENCE [LARGE SCALE GENOMIC DNA]</scope>
    <source>
        <strain evidence="2 3">DSM 26128</strain>
    </source>
</reference>